<evidence type="ECO:0000313" key="3">
    <source>
        <dbReference type="Proteomes" id="UP000266340"/>
    </source>
</evidence>
<keyword evidence="3" id="KW-1185">Reference proteome</keyword>
<keyword evidence="1" id="KW-0472">Membrane</keyword>
<name>A0A398CXN1_9BACL</name>
<feature type="transmembrane region" description="Helical" evidence="1">
    <location>
        <begin position="141"/>
        <end position="161"/>
    </location>
</feature>
<evidence type="ECO:0000256" key="1">
    <source>
        <dbReference type="SAM" id="Phobius"/>
    </source>
</evidence>
<sequence>MSQRLSTTLPAQPPHFPLLLLFNNLFCLAFGAGLTKQTCREGISSFKAVYRRKAGRPRKSVELKEPPNIMIDTNSYNVLKLEIRLEEVLMKIMNYKFVFYSTVFIFVALFFFLNNDWEHRVALLLLATVLFGIIRFAPRKLVGISVIIVFIVFRIIDMLLISQ</sequence>
<dbReference type="AlphaFoldDB" id="A0A398CXN1"/>
<feature type="transmembrane region" description="Helical" evidence="1">
    <location>
        <begin position="97"/>
        <end position="113"/>
    </location>
</feature>
<evidence type="ECO:0000313" key="2">
    <source>
        <dbReference type="EMBL" id="RIE03744.1"/>
    </source>
</evidence>
<comment type="caution">
    <text evidence="2">The sequence shown here is derived from an EMBL/GenBank/DDBJ whole genome shotgun (WGS) entry which is preliminary data.</text>
</comment>
<protein>
    <submittedName>
        <fullName evidence="2">Uncharacterized protein</fullName>
    </submittedName>
</protein>
<keyword evidence="1" id="KW-0812">Transmembrane</keyword>
<organism evidence="2 3">
    <name type="scientific">Cohnella faecalis</name>
    <dbReference type="NCBI Taxonomy" id="2315694"/>
    <lineage>
        <taxon>Bacteria</taxon>
        <taxon>Bacillati</taxon>
        <taxon>Bacillota</taxon>
        <taxon>Bacilli</taxon>
        <taxon>Bacillales</taxon>
        <taxon>Paenibacillaceae</taxon>
        <taxon>Cohnella</taxon>
    </lineage>
</organism>
<dbReference type="EMBL" id="QXJM01000030">
    <property type="protein sequence ID" value="RIE03744.1"/>
    <property type="molecule type" value="Genomic_DNA"/>
</dbReference>
<feature type="transmembrane region" description="Helical" evidence="1">
    <location>
        <begin position="119"/>
        <end position="136"/>
    </location>
</feature>
<gene>
    <name evidence="2" type="ORF">D3H35_09305</name>
</gene>
<keyword evidence="1" id="KW-1133">Transmembrane helix</keyword>
<reference evidence="2 3" key="1">
    <citation type="submission" date="2018-09" db="EMBL/GenBank/DDBJ databases">
        <title>Cohnella cavernae sp. nov., isolated from a karst cave.</title>
        <authorList>
            <person name="Zhu H."/>
        </authorList>
    </citation>
    <scope>NUCLEOTIDE SEQUENCE [LARGE SCALE GENOMIC DNA]</scope>
    <source>
        <strain evidence="2 3">K2E09-144</strain>
    </source>
</reference>
<proteinExistence type="predicted"/>
<feature type="transmembrane region" description="Helical" evidence="1">
    <location>
        <begin position="15"/>
        <end position="34"/>
    </location>
</feature>
<dbReference type="Proteomes" id="UP000266340">
    <property type="component" value="Unassembled WGS sequence"/>
</dbReference>
<accession>A0A398CXN1</accession>